<evidence type="ECO:0000313" key="1">
    <source>
        <dbReference type="EMBL" id="KAH9314842.1"/>
    </source>
</evidence>
<dbReference type="AlphaFoldDB" id="A0AA38LBS9"/>
<proteinExistence type="predicted"/>
<keyword evidence="2" id="KW-1185">Reference proteome</keyword>
<protein>
    <submittedName>
        <fullName evidence="1">Uncharacterized protein</fullName>
    </submittedName>
</protein>
<feature type="non-terminal residue" evidence="1">
    <location>
        <position position="1"/>
    </location>
</feature>
<name>A0AA38LBS9_TAXCH</name>
<dbReference type="EMBL" id="JAHRHJ020000005">
    <property type="protein sequence ID" value="KAH9314842.1"/>
    <property type="molecule type" value="Genomic_DNA"/>
</dbReference>
<gene>
    <name evidence="1" type="ORF">KI387_023469</name>
</gene>
<sequence>IPRSAPVVKNSDRIKRKRIAHTKIAPAMTKQDERENSVESCITSRFSDIGDTDLGPEPLSEMIDRSRVGKTFLMWVVKSNGIIRASTFPVTTQLPEFIMECA</sequence>
<evidence type="ECO:0000313" key="2">
    <source>
        <dbReference type="Proteomes" id="UP000824469"/>
    </source>
</evidence>
<accession>A0AA38LBS9</accession>
<feature type="non-terminal residue" evidence="1">
    <location>
        <position position="102"/>
    </location>
</feature>
<dbReference type="Proteomes" id="UP000824469">
    <property type="component" value="Unassembled WGS sequence"/>
</dbReference>
<organism evidence="1 2">
    <name type="scientific">Taxus chinensis</name>
    <name type="common">Chinese yew</name>
    <name type="synonym">Taxus wallichiana var. chinensis</name>
    <dbReference type="NCBI Taxonomy" id="29808"/>
    <lineage>
        <taxon>Eukaryota</taxon>
        <taxon>Viridiplantae</taxon>
        <taxon>Streptophyta</taxon>
        <taxon>Embryophyta</taxon>
        <taxon>Tracheophyta</taxon>
        <taxon>Spermatophyta</taxon>
        <taxon>Pinopsida</taxon>
        <taxon>Pinidae</taxon>
        <taxon>Conifers II</taxon>
        <taxon>Cupressales</taxon>
        <taxon>Taxaceae</taxon>
        <taxon>Taxus</taxon>
    </lineage>
</organism>
<comment type="caution">
    <text evidence="1">The sequence shown here is derived from an EMBL/GenBank/DDBJ whole genome shotgun (WGS) entry which is preliminary data.</text>
</comment>
<reference evidence="1 2" key="1">
    <citation type="journal article" date="2021" name="Nat. Plants">
        <title>The Taxus genome provides insights into paclitaxel biosynthesis.</title>
        <authorList>
            <person name="Xiong X."/>
            <person name="Gou J."/>
            <person name="Liao Q."/>
            <person name="Li Y."/>
            <person name="Zhou Q."/>
            <person name="Bi G."/>
            <person name="Li C."/>
            <person name="Du R."/>
            <person name="Wang X."/>
            <person name="Sun T."/>
            <person name="Guo L."/>
            <person name="Liang H."/>
            <person name="Lu P."/>
            <person name="Wu Y."/>
            <person name="Zhang Z."/>
            <person name="Ro D.K."/>
            <person name="Shang Y."/>
            <person name="Huang S."/>
            <person name="Yan J."/>
        </authorList>
    </citation>
    <scope>NUCLEOTIDE SEQUENCE [LARGE SCALE GENOMIC DNA]</scope>
    <source>
        <strain evidence="1">Ta-2019</strain>
    </source>
</reference>